<name>A0ACB8UVR1_9EURO</name>
<dbReference type="EMBL" id="JALBCA010000055">
    <property type="protein sequence ID" value="KAI2385720.1"/>
    <property type="molecule type" value="Genomic_DNA"/>
</dbReference>
<comment type="caution">
    <text evidence="1">The sequence shown here is derived from an EMBL/GenBank/DDBJ whole genome shotgun (WGS) entry which is preliminary data.</text>
</comment>
<gene>
    <name evidence="1" type="ORF">LOY88_003953</name>
</gene>
<sequence length="397" mass="45136">MNEEWKAYHPSNLLHTQEWIARYKPGGYHPVILGDCLNDSRYTIYHKLGWGGYSTVWLARDNRLRRWVSIKIITADSSQKSKELENLEILAKKSQSGLLKNYIVEVFDHFFHKGPNGNHLCIVFELLGPTISTVLQDYSDGGDRLDEDTILKLTKQLLIALAFIHKSGLVHGDISGRNIAFSCNRLSQLSEKDLFEVLGAPRVEDLVRIDGAPLADGMPHQMVEAAKWDDWIDEDDEDLRILDFGEAFHQGSAPSKLSQPGNLQVPESIMTDHLDYRLDLWRAGLMIYSFVFTSIPFFYLGDNTALIMRMVQFVGGELPNEWRDKWERLVAERAQDSLAQNGHQSESELDMRFDGVHEPALKGLSETVKSLLRLNPSDRVSAQDALDLLPTNNTRNM</sequence>
<accession>A0ACB8UVR1</accession>
<organism evidence="1">
    <name type="scientific">Ophidiomyces ophidiicola</name>
    <dbReference type="NCBI Taxonomy" id="1387563"/>
    <lineage>
        <taxon>Eukaryota</taxon>
        <taxon>Fungi</taxon>
        <taxon>Dikarya</taxon>
        <taxon>Ascomycota</taxon>
        <taxon>Pezizomycotina</taxon>
        <taxon>Eurotiomycetes</taxon>
        <taxon>Eurotiomycetidae</taxon>
        <taxon>Onygenales</taxon>
        <taxon>Onygenaceae</taxon>
        <taxon>Ophidiomyces</taxon>
    </lineage>
</organism>
<reference evidence="1" key="1">
    <citation type="journal article" date="2022" name="bioRxiv">
        <title>Population genetic analysis of Ophidiomyces ophidiicola, the causative agent of snake fungal disease, indicates recent introductions to the USA.</title>
        <authorList>
            <person name="Ladner J.T."/>
            <person name="Palmer J.M."/>
            <person name="Ettinger C.L."/>
            <person name="Stajich J.E."/>
            <person name="Farrell T.M."/>
            <person name="Glorioso B.M."/>
            <person name="Lawson B."/>
            <person name="Price S.J."/>
            <person name="Stengle A.G."/>
            <person name="Grear D.A."/>
            <person name="Lorch J.M."/>
        </authorList>
    </citation>
    <scope>NUCLEOTIDE SEQUENCE</scope>
    <source>
        <strain evidence="1">NWHC 24266-5</strain>
    </source>
</reference>
<evidence type="ECO:0000313" key="1">
    <source>
        <dbReference type="EMBL" id="KAI2385720.1"/>
    </source>
</evidence>
<protein>
    <submittedName>
        <fullName evidence="1">Uncharacterized protein</fullName>
    </submittedName>
</protein>
<proteinExistence type="predicted"/>